<dbReference type="OrthoDB" id="9794155at2"/>
<evidence type="ECO:0000313" key="2">
    <source>
        <dbReference type="EMBL" id="ARQ06395.1"/>
    </source>
</evidence>
<dbReference type="EMBL" id="SDQG01000002">
    <property type="protein sequence ID" value="TDM17393.1"/>
    <property type="molecule type" value="Genomic_DNA"/>
</dbReference>
<dbReference type="InterPro" id="IPR036249">
    <property type="entry name" value="Thioredoxin-like_sf"/>
</dbReference>
<dbReference type="Pfam" id="PF03960">
    <property type="entry name" value="ArsC"/>
    <property type="match status" value="1"/>
</dbReference>
<gene>
    <name evidence="2" type="primary">mgsR</name>
    <name evidence="3" type="ORF">ETI04_05705</name>
    <name evidence="2" type="ORF">MCCS_07460</name>
</gene>
<dbReference type="Gene3D" id="3.40.30.10">
    <property type="entry name" value="Glutaredoxin"/>
    <property type="match status" value="1"/>
</dbReference>
<protein>
    <submittedName>
        <fullName evidence="2">Regulatory protein MgsR</fullName>
    </submittedName>
    <submittedName>
        <fullName evidence="3">Spx/MgsR family RNA polymerase-binding regulatory protein</fullName>
    </submittedName>
</protein>
<reference evidence="3 5" key="3">
    <citation type="submission" date="2019-01" db="EMBL/GenBank/DDBJ databases">
        <title>Draft genome sequences of Macrococcus caseolyticus, Macrococcus canis, Macrococcus bohemicus and Macrococcus goetzii.</title>
        <authorList>
            <person name="Mazhar S."/>
            <person name="Altermann E."/>
            <person name="Hill C."/>
            <person name="Mcauliffe O."/>
        </authorList>
    </citation>
    <scope>NUCLEOTIDE SEQUENCE [LARGE SCALE GENOMIC DNA]</scope>
    <source>
        <strain evidence="3 5">DPC7162</strain>
    </source>
</reference>
<reference evidence="2" key="2">
    <citation type="submission" date="2017-04" db="EMBL/GenBank/DDBJ databases">
        <authorList>
            <person name="Afonso C.L."/>
            <person name="Miller P.J."/>
            <person name="Scott M.A."/>
            <person name="Spackman E."/>
            <person name="Goraichik I."/>
            <person name="Dimitrov K.M."/>
            <person name="Suarez D.L."/>
            <person name="Swayne D.E."/>
        </authorList>
    </citation>
    <scope>NUCLEOTIDE SEQUENCE</scope>
    <source>
        <strain evidence="2">KM45013</strain>
    </source>
</reference>
<name>A0A1W7A9T7_9STAP</name>
<evidence type="ECO:0000313" key="4">
    <source>
        <dbReference type="Proteomes" id="UP000194154"/>
    </source>
</evidence>
<dbReference type="KEGG" id="mcak:MCCS_07460"/>
<dbReference type="PANTHER" id="PTHR30041">
    <property type="entry name" value="ARSENATE REDUCTASE"/>
    <property type="match status" value="1"/>
</dbReference>
<accession>A0A1W7A9T7</accession>
<dbReference type="InterPro" id="IPR006660">
    <property type="entry name" value="Arsenate_reductase-like"/>
</dbReference>
<dbReference type="PROSITE" id="PS51353">
    <property type="entry name" value="ARSC"/>
    <property type="match status" value="1"/>
</dbReference>
<dbReference type="NCBIfam" id="TIGR01617">
    <property type="entry name" value="arsC_related"/>
    <property type="match status" value="1"/>
</dbReference>
<dbReference type="GeneID" id="35294882"/>
<organism evidence="2 4">
    <name type="scientific">Macrococcoides canis</name>
    <dbReference type="NCBI Taxonomy" id="1855823"/>
    <lineage>
        <taxon>Bacteria</taxon>
        <taxon>Bacillati</taxon>
        <taxon>Bacillota</taxon>
        <taxon>Bacilli</taxon>
        <taxon>Bacillales</taxon>
        <taxon>Staphylococcaceae</taxon>
        <taxon>Macrococcoides</taxon>
    </lineage>
</organism>
<reference evidence="2 4" key="1">
    <citation type="journal article" date="2017" name="Int. J. Syst. Evol. Microbiol.">
        <title>Macrococcus canis sp. nov., a skin bacterium associated with infections in dogs.</title>
        <authorList>
            <person name="Gobeli Brawand S."/>
            <person name="Cotting K."/>
            <person name="Gomez-Sanz E."/>
            <person name="Collaud A."/>
            <person name="Thomann A."/>
            <person name="Brodard I."/>
            <person name="Rodriguez-Campos S."/>
            <person name="Strauss C."/>
            <person name="Perreten V."/>
        </authorList>
    </citation>
    <scope>NUCLEOTIDE SEQUENCE [LARGE SCALE GENOMIC DNA]</scope>
    <source>
        <strain evidence="2 4">KM45013</strain>
    </source>
</reference>
<comment type="similarity">
    <text evidence="1">Belongs to the ArsC family.</text>
</comment>
<dbReference type="Proteomes" id="UP000294865">
    <property type="component" value="Unassembled WGS sequence"/>
</dbReference>
<evidence type="ECO:0000313" key="3">
    <source>
        <dbReference type="EMBL" id="TDM17393.1"/>
    </source>
</evidence>
<dbReference type="STRING" id="1855823.MCCS_07460"/>
<dbReference type="Proteomes" id="UP000194154">
    <property type="component" value="Chromosome"/>
</dbReference>
<proteinExistence type="inferred from homology"/>
<keyword evidence="4" id="KW-1185">Reference proteome</keyword>
<evidence type="ECO:0000313" key="5">
    <source>
        <dbReference type="Proteomes" id="UP000294865"/>
    </source>
</evidence>
<sequence length="117" mass="13417">MIKFYQLPSCTTCRKAAKYLTDNGVSFEPIHIVEHTPTAKEFDTIVNNTGIDVDLLFNKLGTKYKELNLKETLQDKSYEEKLELLASDGMLVKRPLAVNKDKITLGFKEADYKQTWL</sequence>
<dbReference type="AlphaFoldDB" id="A0A1W7A9T7"/>
<dbReference type="PANTHER" id="PTHR30041:SF8">
    <property type="entry name" value="PROTEIN YFFB"/>
    <property type="match status" value="1"/>
</dbReference>
<dbReference type="SUPFAM" id="SSF52833">
    <property type="entry name" value="Thioredoxin-like"/>
    <property type="match status" value="1"/>
</dbReference>
<evidence type="ECO:0000256" key="1">
    <source>
        <dbReference type="PROSITE-ProRule" id="PRU01282"/>
    </source>
</evidence>
<dbReference type="InterPro" id="IPR006504">
    <property type="entry name" value="Tscrpt_reg_Spx/MgsR"/>
</dbReference>
<dbReference type="RefSeq" id="WP_086042064.1">
    <property type="nucleotide sequence ID" value="NZ_CBCRZA010000001.1"/>
</dbReference>
<dbReference type="EMBL" id="CP021059">
    <property type="protein sequence ID" value="ARQ06395.1"/>
    <property type="molecule type" value="Genomic_DNA"/>
</dbReference>